<name>A0A7D3QUF6_9VIRU</name>
<proteinExistence type="predicted"/>
<evidence type="ECO:0000313" key="1">
    <source>
        <dbReference type="EMBL" id="QKF94083.1"/>
    </source>
</evidence>
<reference evidence="1 2" key="1">
    <citation type="submission" date="2020-04" db="EMBL/GenBank/DDBJ databases">
        <title>Advantages and limits of metagenomic assembly and binning of a giant virus.</title>
        <authorList>
            <person name="Schulz F."/>
            <person name="Andreani J."/>
            <person name="Francis R."/>
            <person name="Boudjemaa H."/>
            <person name="Bou Khalil J.Y."/>
            <person name="Lee J."/>
            <person name="La Scola B."/>
            <person name="Woyke T."/>
        </authorList>
    </citation>
    <scope>NUCLEOTIDE SEQUENCE [LARGE SCALE GENOMIC DNA]</scope>
    <source>
        <strain evidence="1 2">FV1/VV64</strain>
    </source>
</reference>
<protein>
    <submittedName>
        <fullName evidence="1">Uncharacterized protein</fullName>
    </submittedName>
</protein>
<evidence type="ECO:0000313" key="2">
    <source>
        <dbReference type="Proteomes" id="UP001162001"/>
    </source>
</evidence>
<dbReference type="Proteomes" id="UP001162001">
    <property type="component" value="Segment"/>
</dbReference>
<accession>A0A7D3QUF6</accession>
<keyword evidence="2" id="KW-1185">Reference proteome</keyword>
<dbReference type="EMBL" id="MT418680">
    <property type="protein sequence ID" value="QKF94083.1"/>
    <property type="molecule type" value="Genomic_DNA"/>
</dbReference>
<sequence>MESVKNYLNIGDITNNTIYIDEEFEDTKETLDENSLQNISWVDSVEKELGSSMDSKIFLNSSQNNNEEKCDDINKLITIKYNNLNDLNILEYQTIITNALRKTIKNNDNETINIDDLILKIQWLIDTTKYLSDKVGLNTFTHKETDKNTVARSSYKFCNYNFECEFNYNTKKYTGCFAQHYVHNLVYADLNALLRFILNNKTNITSKVFDEIKKSINTTSFVIGHMYDELKKAQTFKFFNNTDTHIERTPKKKKTKSISNV</sequence>
<organism evidence="1 2">
    <name type="scientific">Fadolivirus FV1/VV64</name>
    <dbReference type="NCBI Taxonomy" id="3070911"/>
    <lineage>
        <taxon>Viruses</taxon>
        <taxon>Varidnaviria</taxon>
        <taxon>Bamfordvirae</taxon>
        <taxon>Nucleocytoviricota</taxon>
        <taxon>Megaviricetes</taxon>
        <taxon>Imitervirales</taxon>
        <taxon>Mimiviridae</taxon>
        <taxon>Klosneuvirinae</taxon>
        <taxon>Fadolivirus</taxon>
        <taxon>Fadolivirus algeromassiliense</taxon>
    </lineage>
</organism>
<gene>
    <name evidence="1" type="ORF">Fadolivirus_1_625</name>
</gene>